<keyword evidence="1" id="KW-0472">Membrane</keyword>
<sequence length="841" mass="93628">MIKKEQSLVKMLLPHIIAVVAFLFITMAYFSPMLQGKVLSQHDVTQYQGSAKEISDYYYNEGKTSAWTGSMFSGMPAYQIGVHGGSPNFLDYLEAPVKALGNTTAGPVFAGMLMAYILFCLMGFSPAVAILGAVAYSLSSYNIVILNAGHVTKAWALAYMPLIVAGFMSLFKNKILLGSVLVGLGLALQIKSNHLQVTYYTGLLSVILFITYAVEVISKKNYKSFLMSCGAMIIAVALAVLANLGNIYGNMEMARESTRGKSELTSPKSESEKQSTGLDKDYAFGWSYGKAETFTFLVPNLYGGESKPYDKDAQSIKVLTQKVQSGEIPAEFANQVSRIPQYWGDQPFTQGTVYLGAIVCFLFLLGMIIIRSNVKWGLLVATIFFILLAWGKNLEWFNDWFFYHFPLYSKFRAVSTALVVPALTIVMVAVWGIKEFFSGEIDKKKLKKALYISLGVVGGLCLILWIAPGAFFNFTSGADAQWKAQVPEWYYNALLTDRQDLMSSDALRSLVFVLLGGAILYFSLRTKVDTTKMTIYGSLGLTVLVLIDLWGIDKRYLNENNFVAKSTYKTETFSPSVADQAILKDQHPSYRVLNLNNPFAETTTSYYHKSIGGYHAAKLKRYQELIDNRLDGEVNQIIGTFSSQNIDTIMASFNKTKALNMLNAKYVIYHPEQPPLVNPNAMGNAWFVNEYKLVNNADEEIAAINTLDPHTTAVVDKRFESELSGLKITPDSTATIELVSYKPDVLTYKTKAASEQLAVLSEIYFSNGWQAYVDGKEVPHFRADWTLRAMRVPAGEHEIVFKFEPQGYYNSRHVATASSAVLVLLLIGIIIRPFVLKRKEK</sequence>
<evidence type="ECO:0000313" key="2">
    <source>
        <dbReference type="EMBL" id="SBV98933.1"/>
    </source>
</evidence>
<protein>
    <recommendedName>
        <fullName evidence="3">Bacterial membrane protein YfhO</fullName>
    </recommendedName>
</protein>
<dbReference type="AlphaFoldDB" id="A0A212JHK5"/>
<dbReference type="PANTHER" id="PTHR38454">
    <property type="entry name" value="INTEGRAL MEMBRANE PROTEIN-RELATED"/>
    <property type="match status" value="1"/>
</dbReference>
<dbReference type="RefSeq" id="WP_296948859.1">
    <property type="nucleotide sequence ID" value="NZ_LT599021.1"/>
</dbReference>
<feature type="transmembrane region" description="Helical" evidence="1">
    <location>
        <begin position="814"/>
        <end position="835"/>
    </location>
</feature>
<feature type="transmembrane region" description="Helical" evidence="1">
    <location>
        <begin position="413"/>
        <end position="437"/>
    </location>
</feature>
<keyword evidence="1" id="KW-0812">Transmembrane</keyword>
<feature type="transmembrane region" description="Helical" evidence="1">
    <location>
        <begin position="351"/>
        <end position="369"/>
    </location>
</feature>
<feature type="transmembrane region" description="Helical" evidence="1">
    <location>
        <begin position="533"/>
        <end position="552"/>
    </location>
</feature>
<keyword evidence="1" id="KW-1133">Transmembrane helix</keyword>
<dbReference type="EMBL" id="FLUL01000001">
    <property type="protein sequence ID" value="SBV98933.1"/>
    <property type="molecule type" value="Genomic_DNA"/>
</dbReference>
<accession>A0A212JHK5</accession>
<evidence type="ECO:0008006" key="3">
    <source>
        <dbReference type="Google" id="ProtNLM"/>
    </source>
</evidence>
<feature type="transmembrane region" description="Helical" evidence="1">
    <location>
        <begin position="449"/>
        <end position="467"/>
    </location>
</feature>
<feature type="transmembrane region" description="Helical" evidence="1">
    <location>
        <begin position="12"/>
        <end position="30"/>
    </location>
</feature>
<evidence type="ECO:0000256" key="1">
    <source>
        <dbReference type="SAM" id="Phobius"/>
    </source>
</evidence>
<dbReference type="Pfam" id="PF09586">
    <property type="entry name" value="YfhO"/>
    <property type="match status" value="1"/>
</dbReference>
<gene>
    <name evidence="2" type="ORF">KL86DYS2_11537</name>
</gene>
<reference evidence="2" key="1">
    <citation type="submission" date="2016-04" db="EMBL/GenBank/DDBJ databases">
        <authorList>
            <person name="Evans L.H."/>
            <person name="Alamgir A."/>
            <person name="Owens N."/>
            <person name="Weber N.D."/>
            <person name="Virtaneva K."/>
            <person name="Barbian K."/>
            <person name="Babar A."/>
            <person name="Rosenke K."/>
        </authorList>
    </citation>
    <scope>NUCLEOTIDE SEQUENCE</scope>
    <source>
        <strain evidence="2">86-2</strain>
    </source>
</reference>
<dbReference type="InterPro" id="IPR018580">
    <property type="entry name" value="Uncharacterised_YfhO"/>
</dbReference>
<feature type="transmembrane region" description="Helical" evidence="1">
    <location>
        <begin position="506"/>
        <end position="524"/>
    </location>
</feature>
<feature type="transmembrane region" description="Helical" evidence="1">
    <location>
        <begin position="113"/>
        <end position="136"/>
    </location>
</feature>
<dbReference type="PANTHER" id="PTHR38454:SF1">
    <property type="entry name" value="INTEGRAL MEMBRANE PROTEIN"/>
    <property type="match status" value="1"/>
</dbReference>
<organism evidence="2">
    <name type="scientific">uncultured Dysgonomonas sp</name>
    <dbReference type="NCBI Taxonomy" id="206096"/>
    <lineage>
        <taxon>Bacteria</taxon>
        <taxon>Pseudomonadati</taxon>
        <taxon>Bacteroidota</taxon>
        <taxon>Bacteroidia</taxon>
        <taxon>Bacteroidales</taxon>
        <taxon>Dysgonomonadaceae</taxon>
        <taxon>Dysgonomonas</taxon>
        <taxon>environmental samples</taxon>
    </lineage>
</organism>
<feature type="transmembrane region" description="Helical" evidence="1">
    <location>
        <begin position="197"/>
        <end position="218"/>
    </location>
</feature>
<proteinExistence type="predicted"/>
<feature type="transmembrane region" description="Helical" evidence="1">
    <location>
        <begin position="376"/>
        <end position="393"/>
    </location>
</feature>
<name>A0A212JHK5_9BACT</name>
<feature type="transmembrane region" description="Helical" evidence="1">
    <location>
        <begin position="225"/>
        <end position="248"/>
    </location>
</feature>